<dbReference type="PANTHER" id="PTHR13947:SF37">
    <property type="entry name" value="LD18367P"/>
    <property type="match status" value="1"/>
</dbReference>
<sequence length="176" mass="19897">MELVFEKGRAQDIEEIGRLYDDLCDYLSAHVNYPGWIKGFYPTLDTAAEGVRTDTLFIAKCNDTIVGTVILNGIPETGYESANWAITTTDYSDVFVMHTLAVHPDYLKYGVGRFLLQSGIDYAKNHGFRALRLDVNDQNEPAMRLYEALGFQYVGTVDLGLGKYGLDWFKLYELVL</sequence>
<proteinExistence type="predicted"/>
<evidence type="ECO:0000259" key="2">
    <source>
        <dbReference type="PROSITE" id="PS51186"/>
    </source>
</evidence>
<dbReference type="PANTHER" id="PTHR13947">
    <property type="entry name" value="GNAT FAMILY N-ACETYLTRANSFERASE"/>
    <property type="match status" value="1"/>
</dbReference>
<dbReference type="PROSITE" id="PS51186">
    <property type="entry name" value="GNAT"/>
    <property type="match status" value="1"/>
</dbReference>
<dbReference type="EC" id="2.3.1.189" evidence="3"/>
<dbReference type="InterPro" id="IPR050769">
    <property type="entry name" value="NAT_camello-type"/>
</dbReference>
<dbReference type="GO" id="GO:0008080">
    <property type="term" value="F:N-acetyltransferase activity"/>
    <property type="evidence" value="ECO:0007669"/>
    <property type="project" value="InterPro"/>
</dbReference>
<dbReference type="EMBL" id="VSSQ01010401">
    <property type="protein sequence ID" value="MPM44240.1"/>
    <property type="molecule type" value="Genomic_DNA"/>
</dbReference>
<name>A0A644ZTE1_9ZZZZ</name>
<reference evidence="3" key="1">
    <citation type="submission" date="2019-08" db="EMBL/GenBank/DDBJ databases">
        <authorList>
            <person name="Kucharzyk K."/>
            <person name="Murdoch R.W."/>
            <person name="Higgins S."/>
            <person name="Loffler F."/>
        </authorList>
    </citation>
    <scope>NUCLEOTIDE SEQUENCE</scope>
</reference>
<comment type="caution">
    <text evidence="3">The sequence shown here is derived from an EMBL/GenBank/DDBJ whole genome shotgun (WGS) entry which is preliminary data.</text>
</comment>
<dbReference type="InterPro" id="IPR000182">
    <property type="entry name" value="GNAT_dom"/>
</dbReference>
<feature type="domain" description="N-acetyltransferase" evidence="2">
    <location>
        <begin position="3"/>
        <end position="173"/>
    </location>
</feature>
<dbReference type="CDD" id="cd04301">
    <property type="entry name" value="NAT_SF"/>
    <property type="match status" value="1"/>
</dbReference>
<accession>A0A644ZTE1</accession>
<keyword evidence="3" id="KW-0012">Acyltransferase</keyword>
<dbReference type="Pfam" id="PF00583">
    <property type="entry name" value="Acetyltransf_1"/>
    <property type="match status" value="1"/>
</dbReference>
<evidence type="ECO:0000256" key="1">
    <source>
        <dbReference type="ARBA" id="ARBA00022679"/>
    </source>
</evidence>
<gene>
    <name evidence="3" type="primary">mshD_19</name>
    <name evidence="3" type="ORF">SDC9_90918</name>
</gene>
<keyword evidence="1 3" id="KW-0808">Transferase</keyword>
<dbReference type="InterPro" id="IPR016181">
    <property type="entry name" value="Acyl_CoA_acyltransferase"/>
</dbReference>
<dbReference type="SUPFAM" id="SSF55729">
    <property type="entry name" value="Acyl-CoA N-acyltransferases (Nat)"/>
    <property type="match status" value="1"/>
</dbReference>
<dbReference type="Gene3D" id="3.40.630.30">
    <property type="match status" value="1"/>
</dbReference>
<dbReference type="AlphaFoldDB" id="A0A644ZTE1"/>
<evidence type="ECO:0000313" key="3">
    <source>
        <dbReference type="EMBL" id="MPM44240.1"/>
    </source>
</evidence>
<protein>
    <submittedName>
        <fullName evidence="3">Mycothiol acetyltransferase</fullName>
        <ecNumber evidence="3">2.3.1.189</ecNumber>
    </submittedName>
</protein>
<organism evidence="3">
    <name type="scientific">bioreactor metagenome</name>
    <dbReference type="NCBI Taxonomy" id="1076179"/>
    <lineage>
        <taxon>unclassified sequences</taxon>
        <taxon>metagenomes</taxon>
        <taxon>ecological metagenomes</taxon>
    </lineage>
</organism>
<dbReference type="GO" id="GO:0035447">
    <property type="term" value="F:mycothiol synthase activity"/>
    <property type="evidence" value="ECO:0007669"/>
    <property type="project" value="UniProtKB-EC"/>
</dbReference>